<gene>
    <name evidence="11" type="ORF">AQZ52_03440</name>
</gene>
<comment type="similarity">
    <text evidence="2">Belongs to the ferredoxin--NADP reductase type 1 family.</text>
</comment>
<dbReference type="PANTHER" id="PTHR47878:SF1">
    <property type="entry name" value="FLAVODOXIN_FERREDOXIN--NADP REDUCTASE"/>
    <property type="match status" value="1"/>
</dbReference>
<dbReference type="CDD" id="cd06195">
    <property type="entry name" value="FNR1"/>
    <property type="match status" value="1"/>
</dbReference>
<accession>A0A124JVI7</accession>
<comment type="catalytic activity">
    <reaction evidence="9">
        <text>2 reduced [2Fe-2S]-[ferredoxin] + NADP(+) + H(+) = 2 oxidized [2Fe-2S]-[ferredoxin] + NADPH</text>
        <dbReference type="Rhea" id="RHEA:20125"/>
        <dbReference type="Rhea" id="RHEA-COMP:10000"/>
        <dbReference type="Rhea" id="RHEA-COMP:10001"/>
        <dbReference type="ChEBI" id="CHEBI:15378"/>
        <dbReference type="ChEBI" id="CHEBI:33737"/>
        <dbReference type="ChEBI" id="CHEBI:33738"/>
        <dbReference type="ChEBI" id="CHEBI:57783"/>
        <dbReference type="ChEBI" id="CHEBI:58349"/>
        <dbReference type="EC" id="1.18.1.2"/>
    </reaction>
</comment>
<keyword evidence="6" id="KW-0274">FAD</keyword>
<dbReference type="GO" id="GO:0034599">
    <property type="term" value="P:cellular response to oxidative stress"/>
    <property type="evidence" value="ECO:0007669"/>
    <property type="project" value="TreeGrafter"/>
</dbReference>
<dbReference type="InterPro" id="IPR033892">
    <property type="entry name" value="FNR_bac"/>
</dbReference>
<dbReference type="EMBL" id="LLZS01000003">
    <property type="protein sequence ID" value="KUR72332.1"/>
    <property type="molecule type" value="Genomic_DNA"/>
</dbReference>
<comment type="caution">
    <text evidence="11">The sequence shown here is derived from an EMBL/GenBank/DDBJ whole genome shotgun (WGS) entry which is preliminary data.</text>
</comment>
<evidence type="ECO:0000256" key="5">
    <source>
        <dbReference type="ARBA" id="ARBA00022741"/>
    </source>
</evidence>
<dbReference type="SUPFAM" id="SSF63380">
    <property type="entry name" value="Riboflavin synthase domain-like"/>
    <property type="match status" value="1"/>
</dbReference>
<dbReference type="GO" id="GO:0000166">
    <property type="term" value="F:nucleotide binding"/>
    <property type="evidence" value="ECO:0007669"/>
    <property type="project" value="UniProtKB-KW"/>
</dbReference>
<dbReference type="InterPro" id="IPR017927">
    <property type="entry name" value="FAD-bd_FR_type"/>
</dbReference>
<dbReference type="AlphaFoldDB" id="A0A124JVI7"/>
<evidence type="ECO:0000256" key="9">
    <source>
        <dbReference type="ARBA" id="ARBA00047776"/>
    </source>
</evidence>
<evidence type="ECO:0000313" key="12">
    <source>
        <dbReference type="Proteomes" id="UP000058012"/>
    </source>
</evidence>
<dbReference type="RefSeq" id="WP_067906506.1">
    <property type="nucleotide sequence ID" value="NZ_KQ954244.1"/>
</dbReference>
<keyword evidence="5" id="KW-0547">Nucleotide-binding</keyword>
<dbReference type="PANTHER" id="PTHR47878">
    <property type="entry name" value="OXIDOREDUCTASE FAD/NAD(P)-BINDING DOMAIN PROTEIN"/>
    <property type="match status" value="1"/>
</dbReference>
<evidence type="ECO:0000256" key="6">
    <source>
        <dbReference type="ARBA" id="ARBA00022827"/>
    </source>
</evidence>
<dbReference type="PROSITE" id="PS51384">
    <property type="entry name" value="FAD_FR"/>
    <property type="match status" value="1"/>
</dbReference>
<dbReference type="InterPro" id="IPR017938">
    <property type="entry name" value="Riboflavin_synthase-like_b-brl"/>
</dbReference>
<keyword evidence="8" id="KW-0560">Oxidoreductase</keyword>
<evidence type="ECO:0000256" key="8">
    <source>
        <dbReference type="ARBA" id="ARBA00023002"/>
    </source>
</evidence>
<evidence type="ECO:0000313" key="11">
    <source>
        <dbReference type="EMBL" id="KUR72332.1"/>
    </source>
</evidence>
<name>A0A124JVI7_9SPHN</name>
<dbReference type="Pfam" id="PF00175">
    <property type="entry name" value="NAD_binding_1"/>
    <property type="match status" value="1"/>
</dbReference>
<dbReference type="Gene3D" id="3.40.50.80">
    <property type="entry name" value="Nucleotide-binding domain of ferredoxin-NADP reductase (FNR) module"/>
    <property type="match status" value="1"/>
</dbReference>
<dbReference type="SUPFAM" id="SSF52343">
    <property type="entry name" value="Ferredoxin reductase-like, C-terminal NADP-linked domain"/>
    <property type="match status" value="1"/>
</dbReference>
<sequence>MEGRPLPDQFPLEPTPSLSVETVVSVRHWNDFLFSFTITRPPSFRFRSGEFVMIGLMGDNGRPLLRAYSMASPAYDEVLEFLSIKVPDGPLTSRLQKIKEGDHIYLGRKPTGTLVADALLPGRRLFLLGTGTGLAPWMSLIRDPDIYDRFEQIAVVHSVRGVSDLAYRDMLEARLADDPLVGEMAAERLTYIPTVTRETFHTNKRIEGLMLDGTLFQGSLGEPKNFDPVHDRVMLCGSMTMIKEVAAMLEGFGFTEGANSHPGEYVIERAFVG</sequence>
<keyword evidence="4" id="KW-0285">Flavoprotein</keyword>
<dbReference type="Proteomes" id="UP000058012">
    <property type="component" value="Unassembled WGS sequence"/>
</dbReference>
<dbReference type="OrthoDB" id="9784483at2"/>
<evidence type="ECO:0000256" key="4">
    <source>
        <dbReference type="ARBA" id="ARBA00022630"/>
    </source>
</evidence>
<evidence type="ECO:0000256" key="3">
    <source>
        <dbReference type="ARBA" id="ARBA00013223"/>
    </source>
</evidence>
<dbReference type="InterPro" id="IPR039261">
    <property type="entry name" value="FNR_nucleotide-bd"/>
</dbReference>
<evidence type="ECO:0000256" key="2">
    <source>
        <dbReference type="ARBA" id="ARBA00008312"/>
    </source>
</evidence>
<dbReference type="GO" id="GO:0004324">
    <property type="term" value="F:ferredoxin-NADP+ reductase activity"/>
    <property type="evidence" value="ECO:0007669"/>
    <property type="project" value="UniProtKB-EC"/>
</dbReference>
<feature type="domain" description="FAD-binding FR-type" evidence="10">
    <location>
        <begin position="16"/>
        <end position="117"/>
    </location>
</feature>
<dbReference type="InterPro" id="IPR051930">
    <property type="entry name" value="FNR_type-1"/>
</dbReference>
<keyword evidence="12" id="KW-1185">Reference proteome</keyword>
<reference evidence="11 12" key="1">
    <citation type="submission" date="2015-10" db="EMBL/GenBank/DDBJ databases">
        <title>Draft genome sequence of Novosphingobium fuchskuhlense DSM 25065 isolated from a surface water sample of the southwest basin of Lake Grosse Fuchskuhle.</title>
        <authorList>
            <person name="Ruckert C."/>
            <person name="Winkler A."/>
            <person name="Glaeser J."/>
            <person name="Grossart H.-P."/>
            <person name="Kalinowski J."/>
            <person name="Glaeser S."/>
        </authorList>
    </citation>
    <scope>NUCLEOTIDE SEQUENCE [LARGE SCALE GENOMIC DNA]</scope>
    <source>
        <strain evidence="11 12">FNE08-7</strain>
    </source>
</reference>
<evidence type="ECO:0000259" key="10">
    <source>
        <dbReference type="PROSITE" id="PS51384"/>
    </source>
</evidence>
<protein>
    <recommendedName>
        <fullName evidence="3">ferredoxin--NADP(+) reductase</fullName>
        <ecNumber evidence="3">1.18.1.2</ecNumber>
    </recommendedName>
</protein>
<organism evidence="11 12">
    <name type="scientific">Novosphingobium fuchskuhlense</name>
    <dbReference type="NCBI Taxonomy" id="1117702"/>
    <lineage>
        <taxon>Bacteria</taxon>
        <taxon>Pseudomonadati</taxon>
        <taxon>Pseudomonadota</taxon>
        <taxon>Alphaproteobacteria</taxon>
        <taxon>Sphingomonadales</taxon>
        <taxon>Sphingomonadaceae</taxon>
        <taxon>Novosphingobium</taxon>
    </lineage>
</organism>
<dbReference type="Gene3D" id="2.40.30.10">
    <property type="entry name" value="Translation factors"/>
    <property type="match status" value="1"/>
</dbReference>
<proteinExistence type="inferred from homology"/>
<evidence type="ECO:0000256" key="1">
    <source>
        <dbReference type="ARBA" id="ARBA00001974"/>
    </source>
</evidence>
<evidence type="ECO:0000256" key="7">
    <source>
        <dbReference type="ARBA" id="ARBA00022857"/>
    </source>
</evidence>
<dbReference type="STRING" id="1117702.AQZ52_03440"/>
<dbReference type="GO" id="GO:0042167">
    <property type="term" value="P:heme catabolic process"/>
    <property type="evidence" value="ECO:0007669"/>
    <property type="project" value="TreeGrafter"/>
</dbReference>
<comment type="cofactor">
    <cofactor evidence="1">
        <name>FAD</name>
        <dbReference type="ChEBI" id="CHEBI:57692"/>
    </cofactor>
</comment>
<dbReference type="EC" id="1.18.1.2" evidence="3"/>
<dbReference type="InterPro" id="IPR001433">
    <property type="entry name" value="OxRdtase_FAD/NAD-bd"/>
</dbReference>
<keyword evidence="7" id="KW-0521">NADP</keyword>